<organism evidence="1">
    <name type="scientific">Anguilla anguilla</name>
    <name type="common">European freshwater eel</name>
    <name type="synonym">Muraena anguilla</name>
    <dbReference type="NCBI Taxonomy" id="7936"/>
    <lineage>
        <taxon>Eukaryota</taxon>
        <taxon>Metazoa</taxon>
        <taxon>Chordata</taxon>
        <taxon>Craniata</taxon>
        <taxon>Vertebrata</taxon>
        <taxon>Euteleostomi</taxon>
        <taxon>Actinopterygii</taxon>
        <taxon>Neopterygii</taxon>
        <taxon>Teleostei</taxon>
        <taxon>Anguilliformes</taxon>
        <taxon>Anguillidae</taxon>
        <taxon>Anguilla</taxon>
    </lineage>
</organism>
<proteinExistence type="predicted"/>
<evidence type="ECO:0000313" key="1">
    <source>
        <dbReference type="EMBL" id="JAH94978.1"/>
    </source>
</evidence>
<protein>
    <submittedName>
        <fullName evidence="1">Uncharacterized protein</fullName>
    </submittedName>
</protein>
<name>A0A0E9WZW2_ANGAN</name>
<dbReference type="EMBL" id="GBXM01013599">
    <property type="protein sequence ID" value="JAH94978.1"/>
    <property type="molecule type" value="Transcribed_RNA"/>
</dbReference>
<dbReference type="AlphaFoldDB" id="A0A0E9WZW2"/>
<reference evidence="1" key="1">
    <citation type="submission" date="2014-11" db="EMBL/GenBank/DDBJ databases">
        <authorList>
            <person name="Amaro Gonzalez C."/>
        </authorList>
    </citation>
    <scope>NUCLEOTIDE SEQUENCE</scope>
</reference>
<reference evidence="1" key="2">
    <citation type="journal article" date="2015" name="Fish Shellfish Immunol.">
        <title>Early steps in the European eel (Anguilla anguilla)-Vibrio vulnificus interaction in the gills: Role of the RtxA13 toxin.</title>
        <authorList>
            <person name="Callol A."/>
            <person name="Pajuelo D."/>
            <person name="Ebbesson L."/>
            <person name="Teles M."/>
            <person name="MacKenzie S."/>
            <person name="Amaro C."/>
        </authorList>
    </citation>
    <scope>NUCLEOTIDE SEQUENCE</scope>
</reference>
<sequence>MCAVIFHCQSLPCTFCLSIDTQTSPMQRRGYDVGVGVDVGTGTLGNFTCPHQPLCHLWASPVNWSICITKF</sequence>
<accession>A0A0E9WZW2</accession>